<proteinExistence type="predicted"/>
<protein>
    <submittedName>
        <fullName evidence="2">MAK32</fullName>
    </submittedName>
</protein>
<dbReference type="AlphaFoldDB" id="A0A8H8DEA0"/>
<evidence type="ECO:0000313" key="2">
    <source>
        <dbReference type="EMBL" id="KAG5422015.1"/>
    </source>
</evidence>
<dbReference type="PANTHER" id="PTHR47098">
    <property type="entry name" value="PROTEIN MAK32"/>
    <property type="match status" value="1"/>
</dbReference>
<name>A0A8H8DEA0_9ASCO</name>
<comment type="caution">
    <text evidence="2">The sequence shown here is derived from an EMBL/GenBank/DDBJ whole genome shotgun (WGS) entry which is preliminary data.</text>
</comment>
<dbReference type="EMBL" id="JAEOAQ010000001">
    <property type="protein sequence ID" value="KAG5422015.1"/>
    <property type="molecule type" value="Genomic_DNA"/>
</dbReference>
<reference evidence="2 3" key="1">
    <citation type="submission" date="2020-12" db="EMBL/GenBank/DDBJ databases">
        <title>Effect of drift, selection, and recombination on the evolution of hybrid genomes in Candida yeast pathogens.</title>
        <authorList>
            <person name="Mixao V."/>
            <person name="Ksiezopolska E."/>
            <person name="Saus E."/>
            <person name="Boekhout T."/>
            <person name="Gacser A."/>
            <person name="Gabaldon T."/>
        </authorList>
    </citation>
    <scope>NUCLEOTIDE SEQUENCE [LARGE SCALE GENOMIC DNA]</scope>
    <source>
        <strain evidence="2 3">BP57</strain>
    </source>
</reference>
<dbReference type="SUPFAM" id="SSF53613">
    <property type="entry name" value="Ribokinase-like"/>
    <property type="match status" value="1"/>
</dbReference>
<evidence type="ECO:0000259" key="1">
    <source>
        <dbReference type="Pfam" id="PF00294"/>
    </source>
</evidence>
<dbReference type="RefSeq" id="XP_067551131.1">
    <property type="nucleotide sequence ID" value="XM_067689819.1"/>
</dbReference>
<dbReference type="PANTHER" id="PTHR47098:SF2">
    <property type="entry name" value="PROTEIN MAK32"/>
    <property type="match status" value="1"/>
</dbReference>
<dbReference type="Proteomes" id="UP000669133">
    <property type="component" value="Unassembled WGS sequence"/>
</dbReference>
<evidence type="ECO:0000313" key="3">
    <source>
        <dbReference type="Proteomes" id="UP000669133"/>
    </source>
</evidence>
<organism evidence="2 3">
    <name type="scientific">Candida metapsilosis</name>
    <dbReference type="NCBI Taxonomy" id="273372"/>
    <lineage>
        <taxon>Eukaryota</taxon>
        <taxon>Fungi</taxon>
        <taxon>Dikarya</taxon>
        <taxon>Ascomycota</taxon>
        <taxon>Saccharomycotina</taxon>
        <taxon>Pichiomycetes</taxon>
        <taxon>Debaryomycetaceae</taxon>
        <taxon>Candida/Lodderomyces clade</taxon>
        <taxon>Candida</taxon>
    </lineage>
</organism>
<dbReference type="OrthoDB" id="497927at2759"/>
<dbReference type="Pfam" id="PF00294">
    <property type="entry name" value="PfkB"/>
    <property type="match status" value="1"/>
</dbReference>
<dbReference type="InterPro" id="IPR011611">
    <property type="entry name" value="PfkB_dom"/>
</dbReference>
<sequence>MKVKRFALSKKFTTRSTQHNQVMTILTTLGMFIIDENQYIDPPGPKQTNIIGGAGTYAIIGARIVSSPELGKQISGIIDEGTDFPTTVHDEIESWNTGVIFRRNDHRLTTRGVNTYIKGIRHFHYQTEERRIEVEDIFQYDELKYSRCYHLICSIDRCRGIVEEISKVNPGAKYIYEPLPDDCIEANYEKLQTLLPLIDVFTPNLDEARAFLSNANDMDVADICIKFTQFQKIANSGTIIRCGAEGCCIRTVDNKQFKLPAYHQNQADVIDVTGGGNSFCGGFIMGWYLSKGDWLIGGVCGNIASGCIIEKLGMPKVSKDGWSFNGKTLQERADRYLDNAKLNVKLNWL</sequence>
<dbReference type="Gene3D" id="3.40.1190.20">
    <property type="match status" value="1"/>
</dbReference>
<accession>A0A8H8DEA0</accession>
<gene>
    <name evidence="2" type="ORF">I9W82_001108</name>
</gene>
<dbReference type="GeneID" id="93649737"/>
<keyword evidence="3" id="KW-1185">Reference proteome</keyword>
<dbReference type="InterPro" id="IPR029056">
    <property type="entry name" value="Ribokinase-like"/>
</dbReference>
<feature type="domain" description="Carbohydrate kinase PfkB" evidence="1">
    <location>
        <begin position="158"/>
        <end position="289"/>
    </location>
</feature>